<dbReference type="AlphaFoldDB" id="A0A1Y4LT68"/>
<dbReference type="SUPFAM" id="SSF53335">
    <property type="entry name" value="S-adenosyl-L-methionine-dependent methyltransferases"/>
    <property type="match status" value="1"/>
</dbReference>
<dbReference type="PANTHER" id="PTHR10629">
    <property type="entry name" value="CYTOSINE-SPECIFIC METHYLTRANSFERASE"/>
    <property type="match status" value="1"/>
</dbReference>
<keyword evidence="2 6" id="KW-0489">Methyltransferase</keyword>
<comment type="similarity">
    <text evidence="6">Belongs to the class I-like SAM-binding methyltransferase superfamily. C5-methyltransferase family.</text>
</comment>
<proteinExistence type="inferred from homology"/>
<accession>A0A1Y4LT68</accession>
<protein>
    <recommendedName>
        <fullName evidence="1">DNA (cytosine-5-)-methyltransferase</fullName>
        <ecNumber evidence="1">2.1.1.37</ecNumber>
    </recommendedName>
</protein>
<name>A0A1Y4LT68_9FIRM</name>
<dbReference type="Gene3D" id="3.90.120.10">
    <property type="entry name" value="DNA Methylase, subunit A, domain 2"/>
    <property type="match status" value="1"/>
</dbReference>
<evidence type="ECO:0000256" key="2">
    <source>
        <dbReference type="ARBA" id="ARBA00022603"/>
    </source>
</evidence>
<evidence type="ECO:0000256" key="1">
    <source>
        <dbReference type="ARBA" id="ARBA00011975"/>
    </source>
</evidence>
<keyword evidence="3 6" id="KW-0808">Transferase</keyword>
<dbReference type="PROSITE" id="PS51679">
    <property type="entry name" value="SAM_MT_C5"/>
    <property type="match status" value="1"/>
</dbReference>
<comment type="caution">
    <text evidence="7">The sequence shown here is derived from an EMBL/GenBank/DDBJ whole genome shotgun (WGS) entry which is preliminary data.</text>
</comment>
<dbReference type="PANTHER" id="PTHR10629:SF52">
    <property type="entry name" value="DNA (CYTOSINE-5)-METHYLTRANSFERASE 1"/>
    <property type="match status" value="1"/>
</dbReference>
<dbReference type="RefSeq" id="WP_087414737.1">
    <property type="nucleotide sequence ID" value="NZ_NFKL01000007.1"/>
</dbReference>
<evidence type="ECO:0000313" key="8">
    <source>
        <dbReference type="Proteomes" id="UP000195326"/>
    </source>
</evidence>
<dbReference type="EMBL" id="NFKL01000007">
    <property type="protein sequence ID" value="OUP59050.1"/>
    <property type="molecule type" value="Genomic_DNA"/>
</dbReference>
<evidence type="ECO:0000313" key="7">
    <source>
        <dbReference type="EMBL" id="OUP59050.1"/>
    </source>
</evidence>
<dbReference type="Proteomes" id="UP000195326">
    <property type="component" value="Unassembled WGS sequence"/>
</dbReference>
<dbReference type="InterPro" id="IPR050390">
    <property type="entry name" value="C5-Methyltransferase"/>
</dbReference>
<dbReference type="InterPro" id="IPR029063">
    <property type="entry name" value="SAM-dependent_MTases_sf"/>
</dbReference>
<reference evidence="8" key="1">
    <citation type="submission" date="2017-04" db="EMBL/GenBank/DDBJ databases">
        <title>Function of individual gut microbiota members based on whole genome sequencing of pure cultures obtained from chicken caecum.</title>
        <authorList>
            <person name="Medvecky M."/>
            <person name="Cejkova D."/>
            <person name="Polansky O."/>
            <person name="Karasova D."/>
            <person name="Kubasova T."/>
            <person name="Cizek A."/>
            <person name="Rychlik I."/>
        </authorList>
    </citation>
    <scope>NUCLEOTIDE SEQUENCE [LARGE SCALE GENOMIC DNA]</scope>
    <source>
        <strain evidence="8">An179</strain>
    </source>
</reference>
<keyword evidence="4 6" id="KW-0949">S-adenosyl-L-methionine</keyword>
<dbReference type="EC" id="2.1.1.37" evidence="1"/>
<dbReference type="PRINTS" id="PR00105">
    <property type="entry name" value="C5METTRFRASE"/>
</dbReference>
<dbReference type="Gene3D" id="3.40.50.150">
    <property type="entry name" value="Vaccinia Virus protein VP39"/>
    <property type="match status" value="1"/>
</dbReference>
<dbReference type="Pfam" id="PF00145">
    <property type="entry name" value="DNA_methylase"/>
    <property type="match status" value="1"/>
</dbReference>
<evidence type="ECO:0000256" key="3">
    <source>
        <dbReference type="ARBA" id="ARBA00022679"/>
    </source>
</evidence>
<dbReference type="GO" id="GO:0032259">
    <property type="term" value="P:methylation"/>
    <property type="evidence" value="ECO:0007669"/>
    <property type="project" value="UniProtKB-KW"/>
</dbReference>
<keyword evidence="5" id="KW-0680">Restriction system</keyword>
<dbReference type="InterPro" id="IPR001525">
    <property type="entry name" value="C5_MeTfrase"/>
</dbReference>
<dbReference type="GO" id="GO:0009307">
    <property type="term" value="P:DNA restriction-modification system"/>
    <property type="evidence" value="ECO:0007669"/>
    <property type="project" value="UniProtKB-KW"/>
</dbReference>
<dbReference type="GO" id="GO:0003677">
    <property type="term" value="F:DNA binding"/>
    <property type="evidence" value="ECO:0007669"/>
    <property type="project" value="TreeGrafter"/>
</dbReference>
<feature type="active site" evidence="6">
    <location>
        <position position="86"/>
    </location>
</feature>
<sequence length="535" mass="59657">MAQNQINLFDEIIVDNFAGGGGASTGIELATGRPVTIAVNHDPDAILMHKTNHPFTEHYRASVWDVNPYEVCRGRPVGLAWFSPDCKHFSKAKGGKPVDKNIRGLAWIVLRWAGTVRPRVIILENVEEFQTWGPVRKGRPVKKLSGQTFHKWLSQLKALGYAVQWRELVAADYGAPTTRKRFFLIARCDGAPIIWPEPTHAPVDSREVLEGRKKPWRSAAEIIDWSLPCPSIFDTREQIHEKYGLSSQRPLRPNTMRRVIRGVDKFVIKNPKPFIVVVNHAGDFRGQSADDPLKTVTAKHGYGVVTPALIQYHTERTENVRGQATTDPLMTIDSSNRYGLAAASLVKYYGNDKHGQNIGDPLHTVTAKDREGILAVHMVKMKGTNLGSSMSEPVQTITAGGGHFGVVTSIVAKAAPNVDLRHWTEVRDLLNTYCGYSLGPDDVILFEIDGTDYFLADIGLRMLIPRELYMANGFPMDYKIERDYTGTIYPKTKQVARCGNAVPPPFATALVRANLPEWCENTIATMKEFENYVAV</sequence>
<evidence type="ECO:0000256" key="6">
    <source>
        <dbReference type="PROSITE-ProRule" id="PRU01016"/>
    </source>
</evidence>
<evidence type="ECO:0000256" key="5">
    <source>
        <dbReference type="ARBA" id="ARBA00022747"/>
    </source>
</evidence>
<organism evidence="7 8">
    <name type="scientific">Butyricicoccus pullicaecorum</name>
    <dbReference type="NCBI Taxonomy" id="501571"/>
    <lineage>
        <taxon>Bacteria</taxon>
        <taxon>Bacillati</taxon>
        <taxon>Bacillota</taxon>
        <taxon>Clostridia</taxon>
        <taxon>Eubacteriales</taxon>
        <taxon>Butyricicoccaceae</taxon>
        <taxon>Butyricicoccus</taxon>
    </lineage>
</organism>
<dbReference type="GO" id="GO:0044027">
    <property type="term" value="P:negative regulation of gene expression via chromosomal CpG island methylation"/>
    <property type="evidence" value="ECO:0007669"/>
    <property type="project" value="TreeGrafter"/>
</dbReference>
<evidence type="ECO:0000256" key="4">
    <source>
        <dbReference type="ARBA" id="ARBA00022691"/>
    </source>
</evidence>
<dbReference type="GO" id="GO:0003886">
    <property type="term" value="F:DNA (cytosine-5-)-methyltransferase activity"/>
    <property type="evidence" value="ECO:0007669"/>
    <property type="project" value="UniProtKB-EC"/>
</dbReference>
<gene>
    <name evidence="7" type="ORF">B5F15_06165</name>
</gene>